<organism evidence="2 3">
    <name type="scientific">Sporobacter termitidis DSM 10068</name>
    <dbReference type="NCBI Taxonomy" id="1123282"/>
    <lineage>
        <taxon>Bacteria</taxon>
        <taxon>Bacillati</taxon>
        <taxon>Bacillota</taxon>
        <taxon>Clostridia</taxon>
        <taxon>Eubacteriales</taxon>
        <taxon>Oscillospiraceae</taxon>
        <taxon>Sporobacter</taxon>
    </lineage>
</organism>
<dbReference type="GO" id="GO:0051536">
    <property type="term" value="F:iron-sulfur cluster binding"/>
    <property type="evidence" value="ECO:0007669"/>
    <property type="project" value="InterPro"/>
</dbReference>
<dbReference type="AlphaFoldDB" id="A0A1M5WJ09"/>
<protein>
    <submittedName>
        <fullName evidence="2">Nitrogen fixation protein NifU</fullName>
    </submittedName>
</protein>
<dbReference type="SUPFAM" id="SSF82649">
    <property type="entry name" value="SufE/NifU"/>
    <property type="match status" value="1"/>
</dbReference>
<dbReference type="STRING" id="1123282.SAMN02745823_01304"/>
<dbReference type="EMBL" id="FQXV01000003">
    <property type="protein sequence ID" value="SHH87472.1"/>
    <property type="molecule type" value="Genomic_DNA"/>
</dbReference>
<sequence length="142" mass="15351">MDLSDLYTEVITEYGRSQKHRHPLEHPDVTERGVNPSCGDDISLELEVNGGVIEKAAILGSGCAISQASAAIMAGLIEGKPTGEANRLAALFLGMIRKDVTDENELEELQDGVALQNISNMPARVKCATLPWHTLEEALKKL</sequence>
<proteinExistence type="predicted"/>
<dbReference type="NCBIfam" id="TIGR01994">
    <property type="entry name" value="SUF_scaf_2"/>
    <property type="match status" value="1"/>
</dbReference>
<dbReference type="CDD" id="cd06664">
    <property type="entry name" value="IscU_like"/>
    <property type="match status" value="1"/>
</dbReference>
<accession>A0A1M5WJ09</accession>
<evidence type="ECO:0000313" key="3">
    <source>
        <dbReference type="Proteomes" id="UP000183995"/>
    </source>
</evidence>
<name>A0A1M5WJ09_9FIRM</name>
<dbReference type="Proteomes" id="UP000183995">
    <property type="component" value="Unassembled WGS sequence"/>
</dbReference>
<dbReference type="Pfam" id="PF01592">
    <property type="entry name" value="NifU_N"/>
    <property type="match status" value="1"/>
</dbReference>
<keyword evidence="3" id="KW-1185">Reference proteome</keyword>
<evidence type="ECO:0000259" key="1">
    <source>
        <dbReference type="Pfam" id="PF01592"/>
    </source>
</evidence>
<feature type="domain" description="NIF system FeS cluster assembly NifU N-terminal" evidence="1">
    <location>
        <begin position="7"/>
        <end position="90"/>
    </location>
</feature>
<dbReference type="Gene3D" id="3.90.1010.10">
    <property type="match status" value="1"/>
</dbReference>
<dbReference type="GO" id="GO:0016226">
    <property type="term" value="P:iron-sulfur cluster assembly"/>
    <property type="evidence" value="ECO:0007669"/>
    <property type="project" value="InterPro"/>
</dbReference>
<dbReference type="GO" id="GO:0005506">
    <property type="term" value="F:iron ion binding"/>
    <property type="evidence" value="ECO:0007669"/>
    <property type="project" value="InterPro"/>
</dbReference>
<evidence type="ECO:0000313" key="2">
    <source>
        <dbReference type="EMBL" id="SHH87472.1"/>
    </source>
</evidence>
<dbReference type="OrthoDB" id="9804157at2"/>
<reference evidence="2 3" key="1">
    <citation type="submission" date="2016-11" db="EMBL/GenBank/DDBJ databases">
        <authorList>
            <person name="Jaros S."/>
            <person name="Januszkiewicz K."/>
            <person name="Wedrychowicz H."/>
        </authorList>
    </citation>
    <scope>NUCLEOTIDE SEQUENCE [LARGE SCALE GENOMIC DNA]</scope>
    <source>
        <strain evidence="2 3">DSM 10068</strain>
    </source>
</reference>
<dbReference type="RefSeq" id="WP_073077054.1">
    <property type="nucleotide sequence ID" value="NZ_FQXV01000003.1"/>
</dbReference>
<gene>
    <name evidence="2" type="ORF">SAMN02745823_01304</name>
</gene>
<dbReference type="InterPro" id="IPR002871">
    <property type="entry name" value="NIF_FeS_clus_asmbl_NifU_N"/>
</dbReference>